<gene>
    <name evidence="1" type="ORF">SDC9_137925</name>
</gene>
<sequence length="169" mass="19918">MRHLMTAARFKYGRWLAIGQIDDRFAHHIIGHMDAHKAEYMVQRQKRQRFDLAVTQEFSAEHLLHAEYLYAQSRAVEHEHLRRARRARCAQRVFVGPRRRKRAAGPVQCGKRTCRNLFDSGVERVLDLIDDEFCAGVAHDSVYLFVGRLDIDQKRLIARHQKPPQHRRV</sequence>
<name>A0A645DPW0_9ZZZZ</name>
<accession>A0A645DPW0</accession>
<organism evidence="1">
    <name type="scientific">bioreactor metagenome</name>
    <dbReference type="NCBI Taxonomy" id="1076179"/>
    <lineage>
        <taxon>unclassified sequences</taxon>
        <taxon>metagenomes</taxon>
        <taxon>ecological metagenomes</taxon>
    </lineage>
</organism>
<evidence type="ECO:0000313" key="1">
    <source>
        <dbReference type="EMBL" id="MPM90803.1"/>
    </source>
</evidence>
<dbReference type="AlphaFoldDB" id="A0A645DPW0"/>
<comment type="caution">
    <text evidence="1">The sequence shown here is derived from an EMBL/GenBank/DDBJ whole genome shotgun (WGS) entry which is preliminary data.</text>
</comment>
<proteinExistence type="predicted"/>
<protein>
    <submittedName>
        <fullName evidence="1">Uncharacterized protein</fullName>
    </submittedName>
</protein>
<reference evidence="1" key="1">
    <citation type="submission" date="2019-08" db="EMBL/GenBank/DDBJ databases">
        <authorList>
            <person name="Kucharzyk K."/>
            <person name="Murdoch R.W."/>
            <person name="Higgins S."/>
            <person name="Loffler F."/>
        </authorList>
    </citation>
    <scope>NUCLEOTIDE SEQUENCE</scope>
</reference>
<dbReference type="EMBL" id="VSSQ01037959">
    <property type="protein sequence ID" value="MPM90803.1"/>
    <property type="molecule type" value="Genomic_DNA"/>
</dbReference>